<evidence type="ECO:0000256" key="2">
    <source>
        <dbReference type="ARBA" id="ARBA00005652"/>
    </source>
</evidence>
<dbReference type="Proteomes" id="UP000324585">
    <property type="component" value="Unassembled WGS sequence"/>
</dbReference>
<dbReference type="SUPFAM" id="SSF51445">
    <property type="entry name" value="(Trans)glycosidases"/>
    <property type="match status" value="1"/>
</dbReference>
<comment type="caution">
    <text evidence="9">The sequence shown here is derived from an EMBL/GenBank/DDBJ whole genome shotgun (WGS) entry which is preliminary data.</text>
</comment>
<dbReference type="OMA" id="SNDREMC"/>
<evidence type="ECO:0000256" key="4">
    <source>
        <dbReference type="ARBA" id="ARBA00022801"/>
    </source>
</evidence>
<proteinExistence type="inferred from homology"/>
<dbReference type="EMBL" id="VRMN01000002">
    <property type="protein sequence ID" value="KAA8497044.1"/>
    <property type="molecule type" value="Genomic_DNA"/>
</dbReference>
<evidence type="ECO:0000256" key="6">
    <source>
        <dbReference type="ARBA" id="ARBA00023295"/>
    </source>
</evidence>
<dbReference type="AlphaFoldDB" id="A0A5J4Z296"/>
<dbReference type="PANTHER" id="PTHR31352:SF1">
    <property type="entry name" value="BETA-AMYLASE 3, CHLOROPLASTIC"/>
    <property type="match status" value="1"/>
</dbReference>
<reference evidence="10" key="1">
    <citation type="journal article" date="2019" name="Nat. Commun.">
        <title>Expansion of phycobilisome linker gene families in mesophilic red algae.</title>
        <authorList>
            <person name="Lee J."/>
            <person name="Kim D."/>
            <person name="Bhattacharya D."/>
            <person name="Yoon H.S."/>
        </authorList>
    </citation>
    <scope>NUCLEOTIDE SEQUENCE [LARGE SCALE GENOMIC DNA]</scope>
    <source>
        <strain evidence="10">CCMP 1328</strain>
    </source>
</reference>
<evidence type="ECO:0000256" key="3">
    <source>
        <dbReference type="ARBA" id="ARBA00012594"/>
    </source>
</evidence>
<comment type="similarity">
    <text evidence="2 8">Belongs to the glycosyl hydrolase 14 family.</text>
</comment>
<dbReference type="Gene3D" id="3.20.20.80">
    <property type="entry name" value="Glycosidases"/>
    <property type="match status" value="1"/>
</dbReference>
<dbReference type="OrthoDB" id="1660156at2759"/>
<organism evidence="9 10">
    <name type="scientific">Porphyridium purpureum</name>
    <name type="common">Red alga</name>
    <name type="synonym">Porphyridium cruentum</name>
    <dbReference type="NCBI Taxonomy" id="35688"/>
    <lineage>
        <taxon>Eukaryota</taxon>
        <taxon>Rhodophyta</taxon>
        <taxon>Bangiophyceae</taxon>
        <taxon>Porphyridiales</taxon>
        <taxon>Porphyridiaceae</taxon>
        <taxon>Porphyridium</taxon>
    </lineage>
</organism>
<dbReference type="InterPro" id="IPR017853">
    <property type="entry name" value="GH"/>
</dbReference>
<dbReference type="PROSITE" id="PS00506">
    <property type="entry name" value="BETA_AMYLASE_1"/>
    <property type="match status" value="1"/>
</dbReference>
<dbReference type="Pfam" id="PF01373">
    <property type="entry name" value="Glyco_hydro_14"/>
    <property type="match status" value="1"/>
</dbReference>
<evidence type="ECO:0000256" key="1">
    <source>
        <dbReference type="ARBA" id="ARBA00000546"/>
    </source>
</evidence>
<protein>
    <recommendedName>
        <fullName evidence="3 8">Beta-amylase</fullName>
        <ecNumber evidence="3 8">3.2.1.2</ecNumber>
    </recommendedName>
</protein>
<evidence type="ECO:0000256" key="7">
    <source>
        <dbReference type="ARBA" id="ARBA00023326"/>
    </source>
</evidence>
<dbReference type="PANTHER" id="PTHR31352">
    <property type="entry name" value="BETA-AMYLASE 1, CHLOROPLASTIC"/>
    <property type="match status" value="1"/>
</dbReference>
<keyword evidence="4 8" id="KW-0378">Hydrolase</keyword>
<evidence type="ECO:0000313" key="10">
    <source>
        <dbReference type="Proteomes" id="UP000324585"/>
    </source>
</evidence>
<dbReference type="PRINTS" id="PR00750">
    <property type="entry name" value="BETAAMYLASE"/>
</dbReference>
<comment type="catalytic activity">
    <reaction evidence="1 8">
        <text>Hydrolysis of (1-&gt;4)-alpha-D-glucosidic linkages in polysaccharides so as to remove successive maltose units from the non-reducing ends of the chains.</text>
        <dbReference type="EC" id="3.2.1.2"/>
    </reaction>
</comment>
<evidence type="ECO:0000256" key="5">
    <source>
        <dbReference type="ARBA" id="ARBA00023277"/>
    </source>
</evidence>
<dbReference type="EC" id="3.2.1.2" evidence="3 8"/>
<dbReference type="InterPro" id="IPR018238">
    <property type="entry name" value="Glyco_hydro_14_CS"/>
</dbReference>
<dbReference type="GO" id="GO:0000272">
    <property type="term" value="P:polysaccharide catabolic process"/>
    <property type="evidence" value="ECO:0007669"/>
    <property type="project" value="UniProtKB-KW"/>
</dbReference>
<evidence type="ECO:0000256" key="8">
    <source>
        <dbReference type="RuleBase" id="RU000509"/>
    </source>
</evidence>
<keyword evidence="6 8" id="KW-0326">Glycosidase</keyword>
<name>A0A5J4Z296_PORPP</name>
<sequence length="516" mass="58571">MGARASQVVQKDAVVCDDSDRAIVPAQALPVTTWLELARAWLQLPALHSWLARVARRMAGKGSSSVPSGPKQSVPVYVMFPLEFGLDDAEQPVGFAEMVEEGLQFLASMDGVAGIMVDVWWGPCEPQPGKYVFDKYLRLAQRCKELGLHIQATMSFHQCGGNVGDTAYIPLPQWVRECATREDAWYMDYQGDQDFEYICCLADHEPILHGRTPVQCYADFVCAFCVQLEPFMGKAPVVTEIQIGCGPCGEVRFPSYRMHKGKWSFPGIGSFQCFDRRMRQSLQQSVKQQGKPELFAEPVVCRYNDTLQSSEFFGTHSSELPQYSSERGRFFMEWYSECLVKHMNDVLGACYKEISALPFSSNPPRLSIKISGVHWYHNTRCKPAEACAGYYVSDSYDFYARVASSLAALREAYPAFEPPIFNFTCLEMLNRRQPSGARCDPENLVRHVLRVCRAHGVVVAGENAIEGYAWRDHYQIRKFYKMARGMHDGFTYLRLGRKMLRHKSAMRRFVQSMQNV</sequence>
<keyword evidence="5 8" id="KW-0119">Carbohydrate metabolism</keyword>
<dbReference type="InterPro" id="IPR001554">
    <property type="entry name" value="Glyco_hydro_14"/>
</dbReference>
<accession>A0A5J4Z296</accession>
<gene>
    <name evidence="9" type="ORF">FVE85_0773</name>
</gene>
<evidence type="ECO:0000313" key="9">
    <source>
        <dbReference type="EMBL" id="KAA8497044.1"/>
    </source>
</evidence>
<keyword evidence="10" id="KW-1185">Reference proteome</keyword>
<keyword evidence="7 8" id="KW-0624">Polysaccharide degradation</keyword>
<dbReference type="GO" id="GO:0016161">
    <property type="term" value="F:beta-amylase activity"/>
    <property type="evidence" value="ECO:0007669"/>
    <property type="project" value="UniProtKB-EC"/>
</dbReference>